<dbReference type="EMBL" id="CANHGI010000004">
    <property type="protein sequence ID" value="CAI5447651.1"/>
    <property type="molecule type" value="Genomic_DNA"/>
</dbReference>
<dbReference type="Pfam" id="PF00289">
    <property type="entry name" value="Biotin_carb_N"/>
    <property type="match status" value="1"/>
</dbReference>
<evidence type="ECO:0000313" key="6">
    <source>
        <dbReference type="EMBL" id="CAI5447651.1"/>
    </source>
</evidence>
<accession>A0A9P1IP73</accession>
<keyword evidence="4" id="KW-0092">Biotin</keyword>
<dbReference type="GO" id="GO:0004485">
    <property type="term" value="F:methylcrotonoyl-CoA carboxylase activity"/>
    <property type="evidence" value="ECO:0007669"/>
    <property type="project" value="TreeGrafter"/>
</dbReference>
<sequence>MLGLIQKRCKSTAPLIRPIHRVLIANRGEIAIRVQNTARKMGIETVSVFSDADRNALFVKKADQAYHIGPPLAAESYLNMDKIINTALKSNSQAIHPGYGFLSENAGFAEKCAEAGLVFIGPPAQAIRDMGAKNVSKQIMEDAKVPVVRGFHGADQSDENLRRKSEEIGLANPGFHRFLMKYVFYSSFRPAHHDSVVKNCETQLL</sequence>
<dbReference type="GO" id="GO:0005739">
    <property type="term" value="C:mitochondrion"/>
    <property type="evidence" value="ECO:0007669"/>
    <property type="project" value="TreeGrafter"/>
</dbReference>
<keyword evidence="3" id="KW-0067">ATP-binding</keyword>
<dbReference type="PANTHER" id="PTHR18866">
    <property type="entry name" value="CARBOXYLASE:PYRUVATE/ACETYL-COA/PROPIONYL-COA CARBOXYLASE"/>
    <property type="match status" value="1"/>
</dbReference>
<comment type="caution">
    <text evidence="6">The sequence shown here is derived from an EMBL/GenBank/DDBJ whole genome shotgun (WGS) entry which is preliminary data.</text>
</comment>
<evidence type="ECO:0000256" key="2">
    <source>
        <dbReference type="ARBA" id="ARBA00022741"/>
    </source>
</evidence>
<evidence type="ECO:0000256" key="3">
    <source>
        <dbReference type="ARBA" id="ARBA00022840"/>
    </source>
</evidence>
<evidence type="ECO:0000313" key="7">
    <source>
        <dbReference type="Proteomes" id="UP001152747"/>
    </source>
</evidence>
<dbReference type="Proteomes" id="UP001152747">
    <property type="component" value="Unassembled WGS sequence"/>
</dbReference>
<dbReference type="InterPro" id="IPR050856">
    <property type="entry name" value="Biotin_carboxylase_complex"/>
</dbReference>
<evidence type="ECO:0000259" key="5">
    <source>
        <dbReference type="PROSITE" id="PS50979"/>
    </source>
</evidence>
<proteinExistence type="predicted"/>
<dbReference type="AlphaFoldDB" id="A0A9P1IP73"/>
<feature type="domain" description="Biotin carboxylation" evidence="5">
    <location>
        <begin position="18"/>
        <end position="205"/>
    </location>
</feature>
<reference evidence="6" key="1">
    <citation type="submission" date="2022-11" db="EMBL/GenBank/DDBJ databases">
        <authorList>
            <person name="Kikuchi T."/>
        </authorList>
    </citation>
    <scope>NUCLEOTIDE SEQUENCE</scope>
    <source>
        <strain evidence="6">PS1010</strain>
    </source>
</reference>
<keyword evidence="2" id="KW-0547">Nucleotide-binding</keyword>
<evidence type="ECO:0000256" key="4">
    <source>
        <dbReference type="ARBA" id="ARBA00023267"/>
    </source>
</evidence>
<evidence type="ECO:0000256" key="1">
    <source>
        <dbReference type="ARBA" id="ARBA00022598"/>
    </source>
</evidence>
<name>A0A9P1IP73_9PELO</name>
<dbReference type="GO" id="GO:0005524">
    <property type="term" value="F:ATP binding"/>
    <property type="evidence" value="ECO:0007669"/>
    <property type="project" value="UniProtKB-KW"/>
</dbReference>
<dbReference type="InterPro" id="IPR005481">
    <property type="entry name" value="BC-like_N"/>
</dbReference>
<dbReference type="PANTHER" id="PTHR18866:SF33">
    <property type="entry name" value="METHYLCROTONOYL-COA CARBOXYLASE SUBUNIT ALPHA, MITOCHONDRIAL-RELATED"/>
    <property type="match status" value="1"/>
</dbReference>
<gene>
    <name evidence="6" type="ORF">CAMP_LOCUS10288</name>
</gene>
<dbReference type="FunFam" id="3.40.50.20:FF:000010">
    <property type="entry name" value="Propionyl-CoA carboxylase subunit alpha"/>
    <property type="match status" value="1"/>
</dbReference>
<dbReference type="InterPro" id="IPR016185">
    <property type="entry name" value="PreATP-grasp_dom_sf"/>
</dbReference>
<dbReference type="Gene3D" id="3.30.470.20">
    <property type="entry name" value="ATP-grasp fold, B domain"/>
    <property type="match status" value="1"/>
</dbReference>
<organism evidence="6 7">
    <name type="scientific">Caenorhabditis angaria</name>
    <dbReference type="NCBI Taxonomy" id="860376"/>
    <lineage>
        <taxon>Eukaryota</taxon>
        <taxon>Metazoa</taxon>
        <taxon>Ecdysozoa</taxon>
        <taxon>Nematoda</taxon>
        <taxon>Chromadorea</taxon>
        <taxon>Rhabditida</taxon>
        <taxon>Rhabditina</taxon>
        <taxon>Rhabditomorpha</taxon>
        <taxon>Rhabditoidea</taxon>
        <taxon>Rhabditidae</taxon>
        <taxon>Peloderinae</taxon>
        <taxon>Caenorhabditis</taxon>
    </lineage>
</organism>
<keyword evidence="7" id="KW-1185">Reference proteome</keyword>
<dbReference type="SUPFAM" id="SSF52440">
    <property type="entry name" value="PreATP-grasp domain"/>
    <property type="match status" value="1"/>
</dbReference>
<dbReference type="OrthoDB" id="196847at2759"/>
<protein>
    <recommendedName>
        <fullName evidence="5">Biotin carboxylation domain-containing protein</fullName>
    </recommendedName>
</protein>
<dbReference type="InterPro" id="IPR011764">
    <property type="entry name" value="Biotin_carboxylation_dom"/>
</dbReference>
<dbReference type="PROSITE" id="PS50979">
    <property type="entry name" value="BC"/>
    <property type="match status" value="1"/>
</dbReference>
<keyword evidence="1" id="KW-0436">Ligase</keyword>